<accession>A0ABY9UPN4</accession>
<dbReference type="Proteomes" id="UP001249394">
    <property type="component" value="Plasmid punmamed1"/>
</dbReference>
<keyword evidence="3" id="KW-1185">Reference proteome</keyword>
<protein>
    <submittedName>
        <fullName evidence="2">Uncharacterized protein</fullName>
    </submittedName>
</protein>
<sequence>MGQDTAQAAGRALRLLNSPDLRHNRAAGPSERRATSTTPGAPLNLGIVDYLDKQVGEVIDLTRQVNATAGPVPENLEALYDWCVENTGDADEAQRAYRELVFERQRLEHAVRLGDYDEVCKHPCPACGRWGLMWQTAGNRARCTSRKCRTPDGLGNTWTLGRLAAQTVQQTEIWRRNAT</sequence>
<evidence type="ECO:0000313" key="3">
    <source>
        <dbReference type="Proteomes" id="UP001249394"/>
    </source>
</evidence>
<organism evidence="2 3">
    <name type="scientific">Streptomyces violaceus</name>
    <name type="common">Streptomyces venezuelae</name>
    <dbReference type="NCBI Taxonomy" id="1936"/>
    <lineage>
        <taxon>Bacteria</taxon>
        <taxon>Bacillati</taxon>
        <taxon>Actinomycetota</taxon>
        <taxon>Actinomycetes</taxon>
        <taxon>Kitasatosporales</taxon>
        <taxon>Streptomycetaceae</taxon>
        <taxon>Streptomyces</taxon>
    </lineage>
</organism>
<evidence type="ECO:0000256" key="1">
    <source>
        <dbReference type="SAM" id="MobiDB-lite"/>
    </source>
</evidence>
<evidence type="ECO:0000313" key="2">
    <source>
        <dbReference type="EMBL" id="WND24161.1"/>
    </source>
</evidence>
<name>A0ABY9UPN4_STRVL</name>
<geneLocation type="plasmid" evidence="2 3">
    <name>punmamed1</name>
</geneLocation>
<feature type="region of interest" description="Disordered" evidence="1">
    <location>
        <begin position="1"/>
        <end position="40"/>
    </location>
</feature>
<gene>
    <name evidence="2" type="ORF">RI060_43350</name>
</gene>
<keyword evidence="2" id="KW-0614">Plasmid</keyword>
<reference evidence="2 3" key="1">
    <citation type="submission" date="2023-09" db="EMBL/GenBank/DDBJ databases">
        <title>The genome sequence of Streptomyces anthocyanicus.</title>
        <authorList>
            <person name="Mo P."/>
        </authorList>
    </citation>
    <scope>NUCLEOTIDE SEQUENCE [LARGE SCALE GENOMIC DNA]</scope>
    <source>
        <strain evidence="2 3">JCM 4387</strain>
        <plasmid evidence="2 3">punmamed1</plasmid>
    </source>
</reference>
<proteinExistence type="predicted"/>
<dbReference type="EMBL" id="CP134214">
    <property type="protein sequence ID" value="WND24161.1"/>
    <property type="molecule type" value="Genomic_DNA"/>
</dbReference>